<feature type="compositionally biased region" description="Polar residues" evidence="1">
    <location>
        <begin position="227"/>
        <end position="261"/>
    </location>
</feature>
<evidence type="ECO:0000313" key="3">
    <source>
        <dbReference type="Proteomes" id="UP000008022"/>
    </source>
</evidence>
<dbReference type="AlphaFoldDB" id="A0A0E0QI20"/>
<protein>
    <submittedName>
        <fullName evidence="2">Uncharacterized protein</fullName>
    </submittedName>
</protein>
<keyword evidence="3" id="KW-1185">Reference proteome</keyword>
<evidence type="ECO:0000313" key="2">
    <source>
        <dbReference type="EnsemblPlants" id="ORUFI08G13880.1"/>
    </source>
</evidence>
<dbReference type="OMA" id="ELWGHAR"/>
<name>A0A0E0QI20_ORYRU</name>
<reference evidence="3" key="1">
    <citation type="submission" date="2013-06" db="EMBL/GenBank/DDBJ databases">
        <authorList>
            <person name="Zhao Q."/>
        </authorList>
    </citation>
    <scope>NUCLEOTIDE SEQUENCE</scope>
    <source>
        <strain evidence="3">cv. W1943</strain>
    </source>
</reference>
<dbReference type="HOGENOM" id="CLU_070693_0_0_1"/>
<reference evidence="2" key="2">
    <citation type="submission" date="2015-06" db="UniProtKB">
        <authorList>
            <consortium name="EnsemblPlants"/>
        </authorList>
    </citation>
    <scope>IDENTIFICATION</scope>
</reference>
<feature type="compositionally biased region" description="Basic residues" evidence="1">
    <location>
        <begin position="262"/>
        <end position="273"/>
    </location>
</feature>
<dbReference type="Gramene" id="ORUFI08G13880.1">
    <property type="protein sequence ID" value="ORUFI08G13880.1"/>
    <property type="gene ID" value="ORUFI08G13880"/>
</dbReference>
<dbReference type="Proteomes" id="UP000008022">
    <property type="component" value="Unassembled WGS sequence"/>
</dbReference>
<feature type="region of interest" description="Disordered" evidence="1">
    <location>
        <begin position="227"/>
        <end position="273"/>
    </location>
</feature>
<organism evidence="2 3">
    <name type="scientific">Oryza rufipogon</name>
    <name type="common">Brownbeard rice</name>
    <name type="synonym">Asian wild rice</name>
    <dbReference type="NCBI Taxonomy" id="4529"/>
    <lineage>
        <taxon>Eukaryota</taxon>
        <taxon>Viridiplantae</taxon>
        <taxon>Streptophyta</taxon>
        <taxon>Embryophyta</taxon>
        <taxon>Tracheophyta</taxon>
        <taxon>Spermatophyta</taxon>
        <taxon>Magnoliopsida</taxon>
        <taxon>Liliopsida</taxon>
        <taxon>Poales</taxon>
        <taxon>Poaceae</taxon>
        <taxon>BOP clade</taxon>
        <taxon>Oryzoideae</taxon>
        <taxon>Oryzeae</taxon>
        <taxon>Oryzinae</taxon>
        <taxon>Oryza</taxon>
    </lineage>
</organism>
<accession>A0A0E0QI20</accession>
<sequence length="273" mass="31186">MWRRNLMQSKPICNQQRKPINLELSANEKEVAMLDFSGNIGPFVLPAEFRAKEDDEHLDDGARNRDDKVKILESHQRTNLDITQVKKLECSSNISDQDLKERVYCKWHNSFDHCTSDCNTFRQKIQSAINEGRLNFATPVMSHAKDDRFGKTNRSRWPNKKSLAQTRGSSIRKQIWVPKSRGQEKGLVAGVHVSVQKASVKKKVIELWGHARVEQLENVCHVSVKQEGSSAKVVTNQNPPKSSGDNGSQSRHSHSLSNWQKKQLHKLKCRKAE</sequence>
<dbReference type="eggNOG" id="ENOG502R4F5">
    <property type="taxonomic scope" value="Eukaryota"/>
</dbReference>
<evidence type="ECO:0000256" key="1">
    <source>
        <dbReference type="SAM" id="MobiDB-lite"/>
    </source>
</evidence>
<proteinExistence type="predicted"/>
<dbReference type="EnsemblPlants" id="ORUFI08G13880.1">
    <property type="protein sequence ID" value="ORUFI08G13880.1"/>
    <property type="gene ID" value="ORUFI08G13880"/>
</dbReference>